<sequence length="87" mass="9898">MGQNMTIDNLEVCFSAIDRRATVELMTHPGYPLWGSDWSTEGCSAVIGPDDFSRSTDRSHEMTLLRSQEFKDLLEHNNIRLNSFSAF</sequence>
<name>A0A0R3W9F7_TAEAS</name>
<dbReference type="OrthoDB" id="8908051at2759"/>
<evidence type="ECO:0000256" key="8">
    <source>
        <dbReference type="ARBA" id="ARBA00023277"/>
    </source>
</evidence>
<reference evidence="11" key="1">
    <citation type="submission" date="2017-02" db="UniProtKB">
        <authorList>
            <consortium name="WormBaseParasite"/>
        </authorList>
    </citation>
    <scope>IDENTIFICATION</scope>
</reference>
<dbReference type="InterPro" id="IPR006879">
    <property type="entry name" value="YdjC-like"/>
</dbReference>
<evidence type="ECO:0000313" key="11">
    <source>
        <dbReference type="WBParaSite" id="TASK_0000708101-mRNA-1"/>
    </source>
</evidence>
<dbReference type="PANTHER" id="PTHR31609">
    <property type="entry name" value="YDJC DEACETYLASE FAMILY MEMBER"/>
    <property type="match status" value="1"/>
</dbReference>
<evidence type="ECO:0000256" key="1">
    <source>
        <dbReference type="ARBA" id="ARBA00001946"/>
    </source>
</evidence>
<dbReference type="PANTHER" id="PTHR31609:SF1">
    <property type="entry name" value="CARBOHYDRATE DEACETYLASE"/>
    <property type="match status" value="1"/>
</dbReference>
<evidence type="ECO:0000256" key="6">
    <source>
        <dbReference type="ARBA" id="ARBA00022801"/>
    </source>
</evidence>
<evidence type="ECO:0000256" key="3">
    <source>
        <dbReference type="ARBA" id="ARBA00008843"/>
    </source>
</evidence>
<evidence type="ECO:0000256" key="7">
    <source>
        <dbReference type="ARBA" id="ARBA00022842"/>
    </source>
</evidence>
<keyword evidence="6" id="KW-0378">Hydrolase</keyword>
<keyword evidence="10" id="KW-1185">Reference proteome</keyword>
<reference evidence="9 10" key="2">
    <citation type="submission" date="2018-11" db="EMBL/GenBank/DDBJ databases">
        <authorList>
            <consortium name="Pathogen Informatics"/>
        </authorList>
    </citation>
    <scope>NUCLEOTIDE SEQUENCE [LARGE SCALE GENOMIC DNA]</scope>
</reference>
<dbReference type="AlphaFoldDB" id="A0A0R3W9F7"/>
<comment type="cofactor">
    <cofactor evidence="1">
        <name>Mg(2+)</name>
        <dbReference type="ChEBI" id="CHEBI:18420"/>
    </cofactor>
</comment>
<dbReference type="EMBL" id="UYRS01018572">
    <property type="protein sequence ID" value="VDK37838.1"/>
    <property type="molecule type" value="Genomic_DNA"/>
</dbReference>
<keyword evidence="8" id="KW-0119">Carbohydrate metabolism</keyword>
<protein>
    <recommendedName>
        <fullName evidence="4">Carbohydrate deacetylase</fullName>
    </recommendedName>
</protein>
<dbReference type="SUPFAM" id="SSF88713">
    <property type="entry name" value="Glycoside hydrolase/deacetylase"/>
    <property type="match status" value="1"/>
</dbReference>
<dbReference type="Proteomes" id="UP000282613">
    <property type="component" value="Unassembled WGS sequence"/>
</dbReference>
<comment type="function">
    <text evidence="2">Probably catalyzes the deacetylation of acetylated carbohydrates an important step in the degradation of oligosaccharides.</text>
</comment>
<evidence type="ECO:0000313" key="10">
    <source>
        <dbReference type="Proteomes" id="UP000282613"/>
    </source>
</evidence>
<dbReference type="InterPro" id="IPR011330">
    <property type="entry name" value="Glyco_hydro/deAcase_b/a-brl"/>
</dbReference>
<dbReference type="Gene3D" id="3.20.20.370">
    <property type="entry name" value="Glycoside hydrolase/deacetylase"/>
    <property type="match status" value="1"/>
</dbReference>
<evidence type="ECO:0000256" key="2">
    <source>
        <dbReference type="ARBA" id="ARBA00003451"/>
    </source>
</evidence>
<dbReference type="GO" id="GO:0046872">
    <property type="term" value="F:metal ion binding"/>
    <property type="evidence" value="ECO:0007669"/>
    <property type="project" value="UniProtKB-KW"/>
</dbReference>
<dbReference type="GO" id="GO:0019213">
    <property type="term" value="F:deacetylase activity"/>
    <property type="evidence" value="ECO:0007669"/>
    <property type="project" value="TreeGrafter"/>
</dbReference>
<dbReference type="WBParaSite" id="TASK_0000708101-mRNA-1">
    <property type="protein sequence ID" value="TASK_0000708101-mRNA-1"/>
    <property type="gene ID" value="TASK_0000708101"/>
</dbReference>
<evidence type="ECO:0000256" key="5">
    <source>
        <dbReference type="ARBA" id="ARBA00022723"/>
    </source>
</evidence>
<accession>A0A0R3W9F7</accession>
<proteinExistence type="inferred from homology"/>
<comment type="similarity">
    <text evidence="3">Belongs to the YdjC deacetylase family.</text>
</comment>
<organism evidence="11">
    <name type="scientific">Taenia asiatica</name>
    <name type="common">Asian tapeworm</name>
    <dbReference type="NCBI Taxonomy" id="60517"/>
    <lineage>
        <taxon>Eukaryota</taxon>
        <taxon>Metazoa</taxon>
        <taxon>Spiralia</taxon>
        <taxon>Lophotrochozoa</taxon>
        <taxon>Platyhelminthes</taxon>
        <taxon>Cestoda</taxon>
        <taxon>Eucestoda</taxon>
        <taxon>Cyclophyllidea</taxon>
        <taxon>Taeniidae</taxon>
        <taxon>Taenia</taxon>
    </lineage>
</organism>
<evidence type="ECO:0000256" key="4">
    <source>
        <dbReference type="ARBA" id="ARBA00018477"/>
    </source>
</evidence>
<evidence type="ECO:0000313" key="9">
    <source>
        <dbReference type="EMBL" id="VDK37838.1"/>
    </source>
</evidence>
<dbReference type="GO" id="GO:0016787">
    <property type="term" value="F:hydrolase activity"/>
    <property type="evidence" value="ECO:0007669"/>
    <property type="project" value="UniProtKB-KW"/>
</dbReference>
<gene>
    <name evidence="9" type="ORF">TASK_LOCUS7082</name>
</gene>
<dbReference type="GO" id="GO:0005975">
    <property type="term" value="P:carbohydrate metabolic process"/>
    <property type="evidence" value="ECO:0007669"/>
    <property type="project" value="InterPro"/>
</dbReference>
<keyword evidence="7" id="KW-0460">Magnesium</keyword>
<keyword evidence="5" id="KW-0479">Metal-binding</keyword>